<dbReference type="GO" id="GO:0008270">
    <property type="term" value="F:zinc ion binding"/>
    <property type="evidence" value="ECO:0007669"/>
    <property type="project" value="UniProtKB-KW"/>
</dbReference>
<name>A0A0L0CNT0_LUCCU</name>
<dbReference type="Gene3D" id="3.30.160.60">
    <property type="entry name" value="Classic Zinc Finger"/>
    <property type="match status" value="2"/>
</dbReference>
<keyword evidence="5" id="KW-0862">Zinc</keyword>
<comment type="subcellular location">
    <subcellularLocation>
        <location evidence="1">Nucleus</location>
    </subcellularLocation>
</comment>
<dbReference type="OrthoDB" id="30289at2759"/>
<keyword evidence="11" id="KW-1185">Reference proteome</keyword>
<dbReference type="EMBL" id="JRES01000130">
    <property type="protein sequence ID" value="KNC33916.1"/>
    <property type="molecule type" value="Genomic_DNA"/>
</dbReference>
<evidence type="ECO:0000256" key="6">
    <source>
        <dbReference type="ARBA" id="ARBA00023125"/>
    </source>
</evidence>
<comment type="caution">
    <text evidence="10">The sequence shown here is derived from an EMBL/GenBank/DDBJ whole genome shotgun (WGS) entry which is preliminary data.</text>
</comment>
<keyword evidence="4 8" id="KW-0863">Zinc-finger</keyword>
<evidence type="ECO:0000256" key="5">
    <source>
        <dbReference type="ARBA" id="ARBA00022833"/>
    </source>
</evidence>
<keyword evidence="3" id="KW-0677">Repeat</keyword>
<sequence length="127" mass="15076">MNKSVIIHLQSHKPSSEAKHFNCDKCSFKTKIKGHLKRHMRHHTGEKPYSCPHCDFRTSTWENVRKHVLKTEKHAGKFVFECKKCKKDLEANVEGEKEGENQIKEIFKTNSHQEYQQHLKQQHKNDK</sequence>
<evidence type="ECO:0000256" key="2">
    <source>
        <dbReference type="ARBA" id="ARBA00022723"/>
    </source>
</evidence>
<evidence type="ECO:0000256" key="1">
    <source>
        <dbReference type="ARBA" id="ARBA00004123"/>
    </source>
</evidence>
<evidence type="ECO:0000313" key="10">
    <source>
        <dbReference type="EMBL" id="KNC33916.1"/>
    </source>
</evidence>
<accession>A0A0L0CNT0</accession>
<evidence type="ECO:0000256" key="8">
    <source>
        <dbReference type="PROSITE-ProRule" id="PRU00042"/>
    </source>
</evidence>
<protein>
    <recommendedName>
        <fullName evidence="9">C2H2-type domain-containing protein</fullName>
    </recommendedName>
</protein>
<evidence type="ECO:0000256" key="3">
    <source>
        <dbReference type="ARBA" id="ARBA00022737"/>
    </source>
</evidence>
<dbReference type="Pfam" id="PF13909">
    <property type="entry name" value="zf-H2C2_5"/>
    <property type="match status" value="1"/>
</dbReference>
<dbReference type="GO" id="GO:0005634">
    <property type="term" value="C:nucleus"/>
    <property type="evidence" value="ECO:0007669"/>
    <property type="project" value="UniProtKB-SubCell"/>
</dbReference>
<gene>
    <name evidence="10" type="ORF">FF38_11478</name>
</gene>
<dbReference type="InterPro" id="IPR036236">
    <property type="entry name" value="Znf_C2H2_sf"/>
</dbReference>
<dbReference type="AlphaFoldDB" id="A0A0L0CNT0"/>
<keyword evidence="6" id="KW-0238">DNA-binding</keyword>
<dbReference type="InterPro" id="IPR013087">
    <property type="entry name" value="Znf_C2H2_type"/>
</dbReference>
<keyword evidence="2" id="KW-0479">Metal-binding</keyword>
<dbReference type="PROSITE" id="PS50157">
    <property type="entry name" value="ZINC_FINGER_C2H2_2"/>
    <property type="match status" value="1"/>
</dbReference>
<evidence type="ECO:0000256" key="4">
    <source>
        <dbReference type="ARBA" id="ARBA00022771"/>
    </source>
</evidence>
<reference evidence="10 11" key="1">
    <citation type="journal article" date="2015" name="Nat. Commun.">
        <title>Lucilia cuprina genome unlocks parasitic fly biology to underpin future interventions.</title>
        <authorList>
            <person name="Anstead C.A."/>
            <person name="Korhonen P.K."/>
            <person name="Young N.D."/>
            <person name="Hall R.S."/>
            <person name="Jex A.R."/>
            <person name="Murali S.C."/>
            <person name="Hughes D.S."/>
            <person name="Lee S.F."/>
            <person name="Perry T."/>
            <person name="Stroehlein A.J."/>
            <person name="Ansell B.R."/>
            <person name="Breugelmans B."/>
            <person name="Hofmann A."/>
            <person name="Qu J."/>
            <person name="Dugan S."/>
            <person name="Lee S.L."/>
            <person name="Chao H."/>
            <person name="Dinh H."/>
            <person name="Han Y."/>
            <person name="Doddapaneni H.V."/>
            <person name="Worley K.C."/>
            <person name="Muzny D.M."/>
            <person name="Ioannidis P."/>
            <person name="Waterhouse R.M."/>
            <person name="Zdobnov E.M."/>
            <person name="James P.J."/>
            <person name="Bagnall N.H."/>
            <person name="Kotze A.C."/>
            <person name="Gibbs R.A."/>
            <person name="Richards S."/>
            <person name="Batterham P."/>
            <person name="Gasser R.B."/>
        </authorList>
    </citation>
    <scope>NUCLEOTIDE SEQUENCE [LARGE SCALE GENOMIC DNA]</scope>
    <source>
        <strain evidence="10 11">LS</strain>
        <tissue evidence="10">Full body</tissue>
    </source>
</reference>
<dbReference type="OMA" id="FVFECKK"/>
<evidence type="ECO:0000259" key="9">
    <source>
        <dbReference type="PROSITE" id="PS50157"/>
    </source>
</evidence>
<proteinExistence type="predicted"/>
<dbReference type="SUPFAM" id="SSF57667">
    <property type="entry name" value="beta-beta-alpha zinc fingers"/>
    <property type="match status" value="1"/>
</dbReference>
<dbReference type="GO" id="GO:0003677">
    <property type="term" value="F:DNA binding"/>
    <property type="evidence" value="ECO:0007669"/>
    <property type="project" value="UniProtKB-KW"/>
</dbReference>
<dbReference type="PANTHER" id="PTHR24392">
    <property type="entry name" value="ZINC FINGER PROTEIN"/>
    <property type="match status" value="1"/>
</dbReference>
<evidence type="ECO:0000256" key="7">
    <source>
        <dbReference type="ARBA" id="ARBA00023242"/>
    </source>
</evidence>
<organism evidence="10 11">
    <name type="scientific">Lucilia cuprina</name>
    <name type="common">Green bottle fly</name>
    <name type="synonym">Australian sheep blowfly</name>
    <dbReference type="NCBI Taxonomy" id="7375"/>
    <lineage>
        <taxon>Eukaryota</taxon>
        <taxon>Metazoa</taxon>
        <taxon>Ecdysozoa</taxon>
        <taxon>Arthropoda</taxon>
        <taxon>Hexapoda</taxon>
        <taxon>Insecta</taxon>
        <taxon>Pterygota</taxon>
        <taxon>Neoptera</taxon>
        <taxon>Endopterygota</taxon>
        <taxon>Diptera</taxon>
        <taxon>Brachycera</taxon>
        <taxon>Muscomorpha</taxon>
        <taxon>Oestroidea</taxon>
        <taxon>Calliphoridae</taxon>
        <taxon>Luciliinae</taxon>
        <taxon>Lucilia</taxon>
    </lineage>
</organism>
<evidence type="ECO:0000313" key="11">
    <source>
        <dbReference type="Proteomes" id="UP000037069"/>
    </source>
</evidence>
<dbReference type="Proteomes" id="UP000037069">
    <property type="component" value="Unassembled WGS sequence"/>
</dbReference>
<feature type="domain" description="C2H2-type" evidence="9">
    <location>
        <begin position="21"/>
        <end position="48"/>
    </location>
</feature>
<dbReference type="SMART" id="SM00355">
    <property type="entry name" value="ZnF_C2H2"/>
    <property type="match status" value="3"/>
</dbReference>
<keyword evidence="7" id="KW-0539">Nucleus</keyword>